<dbReference type="RefSeq" id="WP_119910902.1">
    <property type="nucleotide sequence ID" value="NZ_QZCH01000014.1"/>
</dbReference>
<accession>A0A418YDU5</accession>
<dbReference type="AlphaFoldDB" id="A0A418YDU5"/>
<proteinExistence type="inferred from homology"/>
<dbReference type="Gene3D" id="3.40.50.720">
    <property type="entry name" value="NAD(P)-binding Rossmann-like Domain"/>
    <property type="match status" value="1"/>
</dbReference>
<evidence type="ECO:0000313" key="5">
    <source>
        <dbReference type="Proteomes" id="UP000283255"/>
    </source>
</evidence>
<dbReference type="PANTHER" id="PTHR43000">
    <property type="entry name" value="DTDP-D-GLUCOSE 4,6-DEHYDRATASE-RELATED"/>
    <property type="match status" value="1"/>
</dbReference>
<evidence type="ECO:0000313" key="4">
    <source>
        <dbReference type="EMBL" id="RJG42701.1"/>
    </source>
</evidence>
<evidence type="ECO:0000259" key="3">
    <source>
        <dbReference type="Pfam" id="PF01370"/>
    </source>
</evidence>
<comment type="pathway">
    <text evidence="1">Bacterial outer membrane biogenesis; LPS O-antigen biosynthesis.</text>
</comment>
<protein>
    <submittedName>
        <fullName evidence="4">SDR family oxidoreductase</fullName>
    </submittedName>
</protein>
<reference evidence="4 5" key="1">
    <citation type="submission" date="2018-09" db="EMBL/GenBank/DDBJ databases">
        <authorList>
            <person name="Wang F."/>
        </authorList>
    </citation>
    <scope>NUCLEOTIDE SEQUENCE [LARGE SCALE GENOMIC DNA]</scope>
    <source>
        <strain evidence="4 5">PLHSC7-2</strain>
    </source>
</reference>
<dbReference type="Pfam" id="PF01370">
    <property type="entry name" value="Epimerase"/>
    <property type="match status" value="1"/>
</dbReference>
<keyword evidence="5" id="KW-1185">Reference proteome</keyword>
<dbReference type="CDD" id="cd08946">
    <property type="entry name" value="SDR_e"/>
    <property type="match status" value="1"/>
</dbReference>
<organism evidence="4 5">
    <name type="scientific">Motilimonas pumila</name>
    <dbReference type="NCBI Taxonomy" id="2303987"/>
    <lineage>
        <taxon>Bacteria</taxon>
        <taxon>Pseudomonadati</taxon>
        <taxon>Pseudomonadota</taxon>
        <taxon>Gammaproteobacteria</taxon>
        <taxon>Alteromonadales</taxon>
        <taxon>Alteromonadales genera incertae sedis</taxon>
        <taxon>Motilimonas</taxon>
    </lineage>
</organism>
<dbReference type="Gene3D" id="3.90.25.10">
    <property type="entry name" value="UDP-galactose 4-epimerase, domain 1"/>
    <property type="match status" value="1"/>
</dbReference>
<feature type="domain" description="NAD-dependent epimerase/dehydratase" evidence="3">
    <location>
        <begin position="3"/>
        <end position="239"/>
    </location>
</feature>
<dbReference type="EMBL" id="QZCH01000014">
    <property type="protein sequence ID" value="RJG42701.1"/>
    <property type="molecule type" value="Genomic_DNA"/>
</dbReference>
<comment type="similarity">
    <text evidence="2">Belongs to the NAD(P)-dependent epimerase/dehydratase family.</text>
</comment>
<gene>
    <name evidence="4" type="ORF">D1Z90_11455</name>
</gene>
<evidence type="ECO:0000256" key="2">
    <source>
        <dbReference type="ARBA" id="ARBA00007637"/>
    </source>
</evidence>
<sequence>MKVLITGGAGYIGANLTSELLQDCKIAKVTIYDNFSRQNFNCLSLLKNRDDDKLSLTHGEILDGEAIAAQVEQADCIIHCAAVSKTHYNGENPHLFDQVNHWGTANLVRELSKATSRKRVIFASSGAVYGSTSSTVTEEQEAHPTTSYANSKYHAEQQIRRLEGSHDVSTLRVGSVFGFGIATRFDSVINKFFLNATLGRPITIEGNGEQRRPFIAINEVTKLLHMLIHNSEHTGLFNVNTHNWSINEIAHGFLTEFKDLEIQYVNRSEKLQDINMQETAIVKNVISEYENKDFISYLLEMKKSFDAVEANL</sequence>
<name>A0A418YDU5_9GAMM</name>
<dbReference type="InterPro" id="IPR036291">
    <property type="entry name" value="NAD(P)-bd_dom_sf"/>
</dbReference>
<dbReference type="SUPFAM" id="SSF51735">
    <property type="entry name" value="NAD(P)-binding Rossmann-fold domains"/>
    <property type="match status" value="1"/>
</dbReference>
<evidence type="ECO:0000256" key="1">
    <source>
        <dbReference type="ARBA" id="ARBA00005125"/>
    </source>
</evidence>
<reference evidence="4 5" key="2">
    <citation type="submission" date="2019-01" db="EMBL/GenBank/DDBJ databases">
        <title>Motilimonas pumilus sp. nov., isolated from the gut of sea cucumber (Apostichopus japonicus).</title>
        <authorList>
            <person name="Wang F.-Q."/>
            <person name="Ren L.-H."/>
            <person name="Lin Y.-W."/>
            <person name="Sun G.-H."/>
            <person name="Du Z.-J."/>
            <person name="Zhao J.-X."/>
            <person name="Liu X.-J."/>
            <person name="Liu L.-J."/>
        </authorList>
    </citation>
    <scope>NUCLEOTIDE SEQUENCE [LARGE SCALE GENOMIC DNA]</scope>
    <source>
        <strain evidence="4 5">PLHSC7-2</strain>
    </source>
</reference>
<comment type="caution">
    <text evidence="4">The sequence shown here is derived from an EMBL/GenBank/DDBJ whole genome shotgun (WGS) entry which is preliminary data.</text>
</comment>
<dbReference type="InterPro" id="IPR001509">
    <property type="entry name" value="Epimerase_deHydtase"/>
</dbReference>
<dbReference type="OrthoDB" id="9801056at2"/>
<dbReference type="Proteomes" id="UP000283255">
    <property type="component" value="Unassembled WGS sequence"/>
</dbReference>